<protein>
    <submittedName>
        <fullName evidence="2">Uncharacterized protein</fullName>
    </submittedName>
</protein>
<keyword evidence="1" id="KW-1133">Transmembrane helix</keyword>
<evidence type="ECO:0000313" key="3">
    <source>
        <dbReference type="Proteomes" id="UP000660729"/>
    </source>
</evidence>
<dbReference type="AlphaFoldDB" id="A0A8H6VBC2"/>
<sequence>MSKEQSATSPGFHDADSLATAVTSAPTSISAKSRLLQTLLGISSSHPLIQNTFDAYFDYYTHQCDLFSIEQSDCLSQSSNGRSHIATHQDIANAAELFAAGTRHREAVIQDLQAPKSASGNGSSFTEDEIAVSINWIARLMTMVDIGKLSYAFSSRKPLLWDTGSLRDFLADVFVPRGPDQSHVRLEKTFNARNLSRLAGVEVEWTSDLASHLSLRDDDTKLLVFHHATFLENVNSDIFPPGFCEETLQTIALLLPASDADTRKWYRKQQSAHNLDHAVMKCRKLRADDRRIENFHNWRERICILKQVFDEAEPSTLSQWWYDRRKGPQWYTFWVAVAVLILTVFFGVIQSIEGALQVYKAYHPS</sequence>
<dbReference type="EMBL" id="JABCIY010000306">
    <property type="protein sequence ID" value="KAF7185938.1"/>
    <property type="molecule type" value="Genomic_DNA"/>
</dbReference>
<keyword evidence="1" id="KW-0472">Membrane</keyword>
<keyword evidence="1" id="KW-0812">Transmembrane</keyword>
<gene>
    <name evidence="2" type="ORF">HII31_12811</name>
</gene>
<organism evidence="2 3">
    <name type="scientific">Pseudocercospora fuligena</name>
    <dbReference type="NCBI Taxonomy" id="685502"/>
    <lineage>
        <taxon>Eukaryota</taxon>
        <taxon>Fungi</taxon>
        <taxon>Dikarya</taxon>
        <taxon>Ascomycota</taxon>
        <taxon>Pezizomycotina</taxon>
        <taxon>Dothideomycetes</taxon>
        <taxon>Dothideomycetidae</taxon>
        <taxon>Mycosphaerellales</taxon>
        <taxon>Mycosphaerellaceae</taxon>
        <taxon>Pseudocercospora</taxon>
    </lineage>
</organism>
<reference evidence="2" key="1">
    <citation type="submission" date="2020-04" db="EMBL/GenBank/DDBJ databases">
        <title>Draft genome resource of the tomato pathogen Pseudocercospora fuligena.</title>
        <authorList>
            <person name="Zaccaron A."/>
        </authorList>
    </citation>
    <scope>NUCLEOTIDE SEQUENCE</scope>
    <source>
        <strain evidence="2">PF001</strain>
    </source>
</reference>
<dbReference type="OrthoDB" id="5428890at2759"/>
<name>A0A8H6VBC2_9PEZI</name>
<feature type="transmembrane region" description="Helical" evidence="1">
    <location>
        <begin position="331"/>
        <end position="352"/>
    </location>
</feature>
<evidence type="ECO:0000313" key="2">
    <source>
        <dbReference type="EMBL" id="KAF7185938.1"/>
    </source>
</evidence>
<accession>A0A8H6VBC2</accession>
<evidence type="ECO:0000256" key="1">
    <source>
        <dbReference type="SAM" id="Phobius"/>
    </source>
</evidence>
<comment type="caution">
    <text evidence="2">The sequence shown here is derived from an EMBL/GenBank/DDBJ whole genome shotgun (WGS) entry which is preliminary data.</text>
</comment>
<keyword evidence="3" id="KW-1185">Reference proteome</keyword>
<dbReference type="Proteomes" id="UP000660729">
    <property type="component" value="Unassembled WGS sequence"/>
</dbReference>
<proteinExistence type="predicted"/>